<dbReference type="SUPFAM" id="SSF52266">
    <property type="entry name" value="SGNH hydrolase"/>
    <property type="match status" value="1"/>
</dbReference>
<dbReference type="PANTHER" id="PTHR14209">
    <property type="entry name" value="ISOAMYL ACETATE-HYDROLYZING ESTERASE 1"/>
    <property type="match status" value="1"/>
</dbReference>
<evidence type="ECO:0000313" key="3">
    <source>
        <dbReference type="Proteomes" id="UP001632037"/>
    </source>
</evidence>
<gene>
    <name evidence="2" type="ORF">V7S43_003209</name>
</gene>
<dbReference type="EMBL" id="JBIMZQ010000005">
    <property type="protein sequence ID" value="KAL3671277.1"/>
    <property type="molecule type" value="Genomic_DNA"/>
</dbReference>
<dbReference type="InterPro" id="IPR036514">
    <property type="entry name" value="SGNH_hydro_sf"/>
</dbReference>
<dbReference type="InterPro" id="IPR013830">
    <property type="entry name" value="SGNH_hydro"/>
</dbReference>
<organism evidence="2 3">
    <name type="scientific">Phytophthora oleae</name>
    <dbReference type="NCBI Taxonomy" id="2107226"/>
    <lineage>
        <taxon>Eukaryota</taxon>
        <taxon>Sar</taxon>
        <taxon>Stramenopiles</taxon>
        <taxon>Oomycota</taxon>
        <taxon>Peronosporomycetes</taxon>
        <taxon>Peronosporales</taxon>
        <taxon>Peronosporaceae</taxon>
        <taxon>Phytophthora</taxon>
    </lineage>
</organism>
<dbReference type="InterPro" id="IPR045136">
    <property type="entry name" value="Iah1-like"/>
</dbReference>
<dbReference type="PANTHER" id="PTHR14209:SF19">
    <property type="entry name" value="ISOAMYL ACETATE-HYDROLYZING ESTERASE 1 HOMOLOG"/>
    <property type="match status" value="1"/>
</dbReference>
<dbReference type="AlphaFoldDB" id="A0ABD3FY21"/>
<dbReference type="Proteomes" id="UP001632037">
    <property type="component" value="Unassembled WGS sequence"/>
</dbReference>
<evidence type="ECO:0000259" key="1">
    <source>
        <dbReference type="Pfam" id="PF13472"/>
    </source>
</evidence>
<comment type="caution">
    <text evidence="2">The sequence shown here is derived from an EMBL/GenBank/DDBJ whole genome shotgun (WGS) entry which is preliminary data.</text>
</comment>
<feature type="domain" description="SGNH hydrolase-type esterase" evidence="1">
    <location>
        <begin position="44"/>
        <end position="160"/>
    </location>
</feature>
<evidence type="ECO:0000313" key="2">
    <source>
        <dbReference type="EMBL" id="KAL3671277.1"/>
    </source>
</evidence>
<sequence>MRTTLLPFGVALVAVCFASYFSAWKQILQLDGGVRTQTRPVLYLLGESITEQGVNPAKSEWVALLQYRYQRSTDVLPREFSGYNTKWFIDFALPVVKNELSTISPSLITLWLGANDAALPNGQSSRQHVVVETYAANLEKIIHTLRINAPDASILVITPPHGG</sequence>
<reference evidence="2 3" key="1">
    <citation type="submission" date="2024-09" db="EMBL/GenBank/DDBJ databases">
        <title>Genome sequencing and assembly of Phytophthora oleae, isolate VK10A, causative agent of rot of olive drupes.</title>
        <authorList>
            <person name="Conti Taguali S."/>
            <person name="Riolo M."/>
            <person name="La Spada F."/>
            <person name="Cacciola S.O."/>
            <person name="Dionisio G."/>
        </authorList>
    </citation>
    <scope>NUCLEOTIDE SEQUENCE [LARGE SCALE GENOMIC DNA]</scope>
    <source>
        <strain evidence="2 3">VK10A</strain>
    </source>
</reference>
<protein>
    <recommendedName>
        <fullName evidence="1">SGNH hydrolase-type esterase domain-containing protein</fullName>
    </recommendedName>
</protein>
<keyword evidence="3" id="KW-1185">Reference proteome</keyword>
<dbReference type="Pfam" id="PF13472">
    <property type="entry name" value="Lipase_GDSL_2"/>
    <property type="match status" value="1"/>
</dbReference>
<accession>A0ABD3FY21</accession>
<name>A0ABD3FY21_9STRA</name>
<dbReference type="Gene3D" id="3.40.50.1110">
    <property type="entry name" value="SGNH hydrolase"/>
    <property type="match status" value="1"/>
</dbReference>
<proteinExistence type="predicted"/>